<organism evidence="17 18">
    <name type="scientific">Pichia kluyveri</name>
    <name type="common">Yeast</name>
    <dbReference type="NCBI Taxonomy" id="36015"/>
    <lineage>
        <taxon>Eukaryota</taxon>
        <taxon>Fungi</taxon>
        <taxon>Dikarya</taxon>
        <taxon>Ascomycota</taxon>
        <taxon>Saccharomycotina</taxon>
        <taxon>Pichiomycetes</taxon>
        <taxon>Pichiales</taxon>
        <taxon>Pichiaceae</taxon>
        <taxon>Pichia</taxon>
    </lineage>
</organism>
<dbReference type="InterPro" id="IPR036621">
    <property type="entry name" value="Anticodon-bd_dom_sf"/>
</dbReference>
<dbReference type="GO" id="GO:0030447">
    <property type="term" value="P:filamentous growth"/>
    <property type="evidence" value="ECO:0007669"/>
    <property type="project" value="UniProtKB-ARBA"/>
</dbReference>
<feature type="domain" description="Protein kinase" evidence="15">
    <location>
        <begin position="676"/>
        <end position="1065"/>
    </location>
</feature>
<name>A0AAV5R753_PICKL</name>
<feature type="coiled-coil region" evidence="13">
    <location>
        <begin position="135"/>
        <end position="176"/>
    </location>
</feature>
<evidence type="ECO:0000256" key="6">
    <source>
        <dbReference type="ARBA" id="ARBA00022840"/>
    </source>
</evidence>
<keyword evidence="18" id="KW-1185">Reference proteome</keyword>
<feature type="binding site" evidence="12">
    <location>
        <position position="706"/>
    </location>
    <ligand>
        <name>ATP</name>
        <dbReference type="ChEBI" id="CHEBI:30616"/>
    </ligand>
</feature>
<comment type="caution">
    <text evidence="17">The sequence shown here is derived from an EMBL/GenBank/DDBJ whole genome shotgun (WGS) entry which is preliminary data.</text>
</comment>
<dbReference type="CDD" id="cd14012">
    <property type="entry name" value="PK_eIF2AK_GCN2_rpt1"/>
    <property type="match status" value="1"/>
</dbReference>
<dbReference type="Gene3D" id="3.10.110.10">
    <property type="entry name" value="Ubiquitin Conjugating Enzyme"/>
    <property type="match status" value="1"/>
</dbReference>
<comment type="similarity">
    <text evidence="7">Belongs to the protein kinase superfamily. Ser/Thr protein kinase family. GCN2 subfamily.</text>
</comment>
<feature type="active site" description="Proton acceptor" evidence="10">
    <location>
        <position position="918"/>
    </location>
</feature>
<dbReference type="GO" id="GO:0004694">
    <property type="term" value="F:eukaryotic translation initiation factor 2alpha kinase activity"/>
    <property type="evidence" value="ECO:0007669"/>
    <property type="project" value="InterPro"/>
</dbReference>
<feature type="domain" description="RWD" evidence="16">
    <location>
        <begin position="10"/>
        <end position="121"/>
    </location>
</feature>
<feature type="region of interest" description="Disordered" evidence="14">
    <location>
        <begin position="197"/>
        <end position="219"/>
    </location>
</feature>
<evidence type="ECO:0000256" key="3">
    <source>
        <dbReference type="ARBA" id="ARBA00022679"/>
    </source>
</evidence>
<keyword evidence="3" id="KW-0808">Transferase</keyword>
<dbReference type="Proteomes" id="UP001378960">
    <property type="component" value="Unassembled WGS sequence"/>
</dbReference>
<dbReference type="SUPFAM" id="SSF54495">
    <property type="entry name" value="UBC-like"/>
    <property type="match status" value="1"/>
</dbReference>
<evidence type="ECO:0000256" key="5">
    <source>
        <dbReference type="ARBA" id="ARBA00022777"/>
    </source>
</evidence>
<evidence type="ECO:0000256" key="14">
    <source>
        <dbReference type="SAM" id="MobiDB-lite"/>
    </source>
</evidence>
<dbReference type="GO" id="GO:0005829">
    <property type="term" value="C:cytosol"/>
    <property type="evidence" value="ECO:0007669"/>
    <property type="project" value="TreeGrafter"/>
</dbReference>
<dbReference type="CDD" id="cd14046">
    <property type="entry name" value="STKc_EIF2AK4_GCN2_rpt2"/>
    <property type="match status" value="1"/>
</dbReference>
<dbReference type="Gene3D" id="3.40.50.800">
    <property type="entry name" value="Anticodon-binding domain"/>
    <property type="match status" value="1"/>
</dbReference>
<evidence type="ECO:0000256" key="13">
    <source>
        <dbReference type="SAM" id="Coils"/>
    </source>
</evidence>
<evidence type="ECO:0000313" key="18">
    <source>
        <dbReference type="Proteomes" id="UP001378960"/>
    </source>
</evidence>
<dbReference type="InterPro" id="IPR050339">
    <property type="entry name" value="CC_SR_Kinase"/>
</dbReference>
<feature type="binding site" evidence="11">
    <location>
        <position position="705"/>
    </location>
    <ligand>
        <name>ATP</name>
        <dbReference type="ChEBI" id="CHEBI:30616"/>
    </ligand>
</feature>
<dbReference type="EMBL" id="BTGB01000003">
    <property type="protein sequence ID" value="GMM46474.1"/>
    <property type="molecule type" value="Genomic_DNA"/>
</dbReference>
<feature type="region of interest" description="Disordered" evidence="14">
    <location>
        <begin position="608"/>
        <end position="645"/>
    </location>
</feature>
<dbReference type="GO" id="GO:1990625">
    <property type="term" value="P:negative regulation of cytoplasmic translational initiation in response to stress"/>
    <property type="evidence" value="ECO:0007669"/>
    <property type="project" value="TreeGrafter"/>
</dbReference>
<dbReference type="FunFam" id="3.30.200.20:FF:000379">
    <property type="entry name" value="eIF-2-alpha kinase GCN2"/>
    <property type="match status" value="1"/>
</dbReference>
<dbReference type="SUPFAM" id="SSF55681">
    <property type="entry name" value="Class II aaRS and biotin synthetases"/>
    <property type="match status" value="1"/>
</dbReference>
<dbReference type="Gene3D" id="3.30.930.10">
    <property type="entry name" value="Bira Bifunctional Protein, Domain 2"/>
    <property type="match status" value="1"/>
</dbReference>
<dbReference type="InterPro" id="IPR006575">
    <property type="entry name" value="RWD_dom"/>
</dbReference>
<feature type="compositionally biased region" description="Basic and acidic residues" evidence="14">
    <location>
        <begin position="819"/>
        <end position="834"/>
    </location>
</feature>
<proteinExistence type="inferred from homology"/>
<dbReference type="PIRSF" id="PIRSF000660">
    <property type="entry name" value="Ser/Thr_PK_GCN2"/>
    <property type="match status" value="1"/>
</dbReference>
<dbReference type="InterPro" id="IPR017441">
    <property type="entry name" value="Protein_kinase_ATP_BS"/>
</dbReference>
<evidence type="ECO:0000256" key="11">
    <source>
        <dbReference type="PIRSR" id="PIRSR000660-2"/>
    </source>
</evidence>
<feature type="compositionally biased region" description="Acidic residues" evidence="14">
    <location>
        <begin position="754"/>
        <end position="770"/>
    </location>
</feature>
<keyword evidence="13" id="KW-0175">Coiled coil</keyword>
<feature type="region of interest" description="Disordered" evidence="14">
    <location>
        <begin position="810"/>
        <end position="841"/>
    </location>
</feature>
<evidence type="ECO:0000256" key="9">
    <source>
        <dbReference type="ARBA" id="ARBA00048679"/>
    </source>
</evidence>
<dbReference type="InterPro" id="IPR016255">
    <property type="entry name" value="Gcn2"/>
</dbReference>
<dbReference type="GO" id="GO:0005634">
    <property type="term" value="C:nucleus"/>
    <property type="evidence" value="ECO:0007669"/>
    <property type="project" value="TreeGrafter"/>
</dbReference>
<dbReference type="GO" id="GO:0000077">
    <property type="term" value="P:DNA damage checkpoint signaling"/>
    <property type="evidence" value="ECO:0007669"/>
    <property type="project" value="InterPro"/>
</dbReference>
<sequence>MESVEEQQQSEWDVINAIYPDILEDLTPKESAWNQKPFHKFILHISTDTSDDKVCSLDLTIEFTATYPLSAPIYKITNVKNVMDSQLRTIHEKCATALNEYKGQPIVYTWYTEIFDYLNEIKSGVKTDSLEEERKKRILNEKLKLEQQHQEEQEKLEAEREKEQELLGEMVEMEMRRRYKGSSETNDSFQEYMENDDNNMRSNSTHSVTHDESRSASITSDMIPDEKSAKSNYFVFDRPIDIHLSWVSFQFRTITGFVPIQPNGLLKDISKQYLVKPYVKEGTPMYQQIKEMLSETNQSKIGTKYGRNTKGFEKDLQYLLTEVELNNPFWKTSQGKKSILTLEKELQAVSLLKTTDVIAFHIEKKEILSNGEESLHNSSAKKTSKKSSRNETETLCIWKVRILSKYSETLGDLLQSILYVNVNIAREWTIQLLENLEKLHKHGLIHRCITLDSISIKQMESTESARLELTNITYGYTLINMLYNYPNSNQQSDSDFLPFSVSGWIAPERIDSKNSRLYMKPQRKTDVWDIGVILLQMILGTDIVYEFQDPNDFLLSCPNLDGSIYEFLRNIFEFKTKKRPDPLELLTSKFLRLSLNVSPLENLLDKSENSQATNDAYSSGSNRLELSTTTLNNSNDNTKANGNQQLTLNPSRRLKRESFGLSTFAPKFYSRYAQDFEEVGVLGRGGFGEVVKARNRLDGRLYAIKKIRHTEDKLSKILNEVMLLARLNHQYVVRYFAAWLEDDMDFDSSAIDSSDGEEDEEDEEEEDDDCGQNKNQSGRTYSDTRTNSQSFTDFISGSHNQSIDFSFSDDELEDDNFDEDSHSFADDDADAKSDLDDDPFEFGTPEVTVKVQEEKKKIKPKSKKRSVLFIQMEYCENRTLSDLIRQGLPKDSDNYWRTIRQILEALAHIHAQGIIHRDLKPVNIFIDENQNVKIGDFGLAKNVHNLSSMSTSPSKLDLNKSVDELTSEIGTTLYVADEVLNGKGNYNEKVDLYSVGIIFFEMIYPLGTSMERYTAIRNLRSPSIVFPHDFDTKRLFTEKKIIKILLDHDPDKRPSARELLGSGLIRVQQQDDLMKEALNALVDPSSAWNHQARNILFSQPYSFAKDLLFRDISKIPDTRDALLYDEIVKQLEKIFKTHGAIHFDDNSCKIFPKNPLYDSNYSLYQVLDRSGSVLQLPYDLTLPFARFLGKTKLKTHKVYRIDCVYRSNANDESAGPLKFKEIDFDIIINANDPVDYLPFYDAECIKVGSEIVNVFPFLKATSVTIYLNHCGLLETILEYCGIESAQTMMVARILSEVGYTKTMKEAKTILKQELNISSTVLNELVQFDFAMSIENCASKLRKLMLDSPLLVRVETALNYLQKVIDYLKGFGVKSTISISPFTGYNAPFYKGGIMFVLRHEEKSKSVIGAGGRYGGLIQDLARNKNSKSLPNAVGLRIAWDFLFNSMKKYQEMFKQGERGLKLAKSFQKNKQIEIDWRTPKCDVLISIFTTSLLQDTAPFVLNELWKNGISADVIKNKLTMDDILHEARENNVNLILFIKAHTDISSLSRDKPSRYKPLRLKNLETKTEFELDMFELVSTINYERNLHKTNGDDNSAESLATTSNTSNSFEPSHINAFDENHKIITVPNFATNANKKNNKRDQSIVEESSQKAASLLMNQMSNAPVIVVEAKDEVLDMIAITSVKQADEWKRRVGGVARDAPRSYVSNIYNVLTKEASRGVRWVIVSGGHKTNKVCVVDLER</sequence>
<dbReference type="Gene3D" id="3.30.200.20">
    <property type="entry name" value="Phosphorylase Kinase, domain 1"/>
    <property type="match status" value="1"/>
</dbReference>
<dbReference type="Pfam" id="PF05773">
    <property type="entry name" value="RWD"/>
    <property type="match status" value="1"/>
</dbReference>
<feature type="compositionally biased region" description="Low complexity" evidence="14">
    <location>
        <begin position="621"/>
        <end position="638"/>
    </location>
</feature>
<keyword evidence="5 17" id="KW-0418">Kinase</keyword>
<dbReference type="PROSITE" id="PS00108">
    <property type="entry name" value="PROTEIN_KINASE_ST"/>
    <property type="match status" value="1"/>
</dbReference>
<evidence type="ECO:0000256" key="1">
    <source>
        <dbReference type="ARBA" id="ARBA00012513"/>
    </source>
</evidence>
<comment type="catalytic activity">
    <reaction evidence="9">
        <text>L-seryl-[protein] + ATP = O-phospho-L-seryl-[protein] + ADP + H(+)</text>
        <dbReference type="Rhea" id="RHEA:17989"/>
        <dbReference type="Rhea" id="RHEA-COMP:9863"/>
        <dbReference type="Rhea" id="RHEA-COMP:11604"/>
        <dbReference type="ChEBI" id="CHEBI:15378"/>
        <dbReference type="ChEBI" id="CHEBI:29999"/>
        <dbReference type="ChEBI" id="CHEBI:30616"/>
        <dbReference type="ChEBI" id="CHEBI:83421"/>
        <dbReference type="ChEBI" id="CHEBI:456216"/>
        <dbReference type="EC" id="2.7.11.1"/>
    </reaction>
</comment>
<accession>A0AAV5R753</accession>
<gene>
    <name evidence="17" type="ORF">DAPK24_030490</name>
</gene>
<dbReference type="PROSITE" id="PS50908">
    <property type="entry name" value="RWD"/>
    <property type="match status" value="1"/>
</dbReference>
<evidence type="ECO:0000256" key="10">
    <source>
        <dbReference type="PIRSR" id="PIRSR000660-1"/>
    </source>
</evidence>
<feature type="compositionally biased region" description="Polar residues" evidence="14">
    <location>
        <begin position="609"/>
        <end position="620"/>
    </location>
</feature>
<keyword evidence="4 11" id="KW-0547">Nucleotide-binding</keyword>
<evidence type="ECO:0000256" key="4">
    <source>
        <dbReference type="ARBA" id="ARBA00022741"/>
    </source>
</evidence>
<dbReference type="Pfam" id="PF13393">
    <property type="entry name" value="tRNA-synt_His"/>
    <property type="match status" value="1"/>
</dbReference>
<evidence type="ECO:0000256" key="8">
    <source>
        <dbReference type="ARBA" id="ARBA00047899"/>
    </source>
</evidence>
<dbReference type="EC" id="2.7.11.1" evidence="1"/>
<dbReference type="InterPro" id="IPR016135">
    <property type="entry name" value="UBQ-conjugating_enzyme/RWD"/>
</dbReference>
<dbReference type="InterPro" id="IPR011009">
    <property type="entry name" value="Kinase-like_dom_sf"/>
</dbReference>
<dbReference type="SMART" id="SM00220">
    <property type="entry name" value="S_TKc"/>
    <property type="match status" value="1"/>
</dbReference>
<keyword evidence="2" id="KW-0723">Serine/threonine-protein kinase</keyword>
<keyword evidence="6 11" id="KW-0067">ATP-binding</keyword>
<dbReference type="PROSITE" id="PS00107">
    <property type="entry name" value="PROTEIN_KINASE_ATP"/>
    <property type="match status" value="1"/>
</dbReference>
<dbReference type="InterPro" id="IPR041715">
    <property type="entry name" value="HisRS-like_core"/>
</dbReference>
<feature type="region of interest" description="Disordered" evidence="14">
    <location>
        <begin position="748"/>
        <end position="795"/>
    </location>
</feature>
<dbReference type="GO" id="GO:0005524">
    <property type="term" value="F:ATP binding"/>
    <property type="evidence" value="ECO:0007669"/>
    <property type="project" value="UniProtKB-UniRule"/>
</dbReference>
<dbReference type="PANTHER" id="PTHR11042">
    <property type="entry name" value="EUKARYOTIC TRANSLATION INITIATION FACTOR 2-ALPHA KINASE EIF2-ALPHA KINASE -RELATED"/>
    <property type="match status" value="1"/>
</dbReference>
<evidence type="ECO:0000259" key="15">
    <source>
        <dbReference type="PROSITE" id="PS50011"/>
    </source>
</evidence>
<reference evidence="17 18" key="1">
    <citation type="journal article" date="2023" name="Elife">
        <title>Identification of key yeast species and microbe-microbe interactions impacting larval growth of Drosophila in the wild.</title>
        <authorList>
            <person name="Mure A."/>
            <person name="Sugiura Y."/>
            <person name="Maeda R."/>
            <person name="Honda K."/>
            <person name="Sakurai N."/>
            <person name="Takahashi Y."/>
            <person name="Watada M."/>
            <person name="Katoh T."/>
            <person name="Gotoh A."/>
            <person name="Gotoh Y."/>
            <person name="Taniguchi I."/>
            <person name="Nakamura K."/>
            <person name="Hayashi T."/>
            <person name="Katayama T."/>
            <person name="Uemura T."/>
            <person name="Hattori Y."/>
        </authorList>
    </citation>
    <scope>NUCLEOTIDE SEQUENCE [LARGE SCALE GENOMIC DNA]</scope>
    <source>
        <strain evidence="17 18">PK-24</strain>
    </source>
</reference>
<protein>
    <recommendedName>
        <fullName evidence="1">non-specific serine/threonine protein kinase</fullName>
        <ecNumber evidence="1">2.7.11.1</ecNumber>
    </recommendedName>
</protein>
<evidence type="ECO:0000256" key="7">
    <source>
        <dbReference type="ARBA" id="ARBA00037982"/>
    </source>
</evidence>
<comment type="catalytic activity">
    <reaction evidence="8">
        <text>L-threonyl-[protein] + ATP = O-phospho-L-threonyl-[protein] + ADP + H(+)</text>
        <dbReference type="Rhea" id="RHEA:46608"/>
        <dbReference type="Rhea" id="RHEA-COMP:11060"/>
        <dbReference type="Rhea" id="RHEA-COMP:11605"/>
        <dbReference type="ChEBI" id="CHEBI:15378"/>
        <dbReference type="ChEBI" id="CHEBI:30013"/>
        <dbReference type="ChEBI" id="CHEBI:30616"/>
        <dbReference type="ChEBI" id="CHEBI:61977"/>
        <dbReference type="ChEBI" id="CHEBI:456216"/>
        <dbReference type="EC" id="2.7.11.1"/>
    </reaction>
</comment>
<feature type="binding site" evidence="11">
    <location>
        <begin position="682"/>
        <end position="690"/>
    </location>
    <ligand>
        <name>ATP</name>
        <dbReference type="ChEBI" id="CHEBI:30616"/>
    </ligand>
</feature>
<dbReference type="PANTHER" id="PTHR11042:SF136">
    <property type="entry name" value="EIF-2-ALPHA KINASE GCN2"/>
    <property type="match status" value="1"/>
</dbReference>
<dbReference type="SMART" id="SM00591">
    <property type="entry name" value="RWD"/>
    <property type="match status" value="1"/>
</dbReference>
<feature type="compositionally biased region" description="Polar residues" evidence="14">
    <location>
        <begin position="772"/>
        <end position="795"/>
    </location>
</feature>
<dbReference type="Pfam" id="PF12745">
    <property type="entry name" value="HGTP_anticodon2"/>
    <property type="match status" value="1"/>
</dbReference>
<dbReference type="Gene3D" id="1.10.510.10">
    <property type="entry name" value="Transferase(Phosphotransferase) domain 1"/>
    <property type="match status" value="2"/>
</dbReference>
<dbReference type="InterPro" id="IPR008271">
    <property type="entry name" value="Ser/Thr_kinase_AS"/>
</dbReference>
<feature type="domain" description="Protein kinase" evidence="15">
    <location>
        <begin position="290"/>
        <end position="591"/>
    </location>
</feature>
<evidence type="ECO:0000313" key="17">
    <source>
        <dbReference type="EMBL" id="GMM46474.1"/>
    </source>
</evidence>
<feature type="compositionally biased region" description="Polar residues" evidence="14">
    <location>
        <begin position="1592"/>
        <end position="1608"/>
    </location>
</feature>
<dbReference type="CDD" id="cd23823">
    <property type="entry name" value="RWD_GCN2"/>
    <property type="match status" value="1"/>
</dbReference>
<dbReference type="SUPFAM" id="SSF56112">
    <property type="entry name" value="Protein kinase-like (PK-like)"/>
    <property type="match status" value="2"/>
</dbReference>
<dbReference type="Pfam" id="PF00069">
    <property type="entry name" value="Pkinase"/>
    <property type="match status" value="2"/>
</dbReference>
<feature type="region of interest" description="Disordered" evidence="14">
    <location>
        <begin position="1588"/>
        <end position="1608"/>
    </location>
</feature>
<dbReference type="InterPro" id="IPR000719">
    <property type="entry name" value="Prot_kinase_dom"/>
</dbReference>
<evidence type="ECO:0000256" key="2">
    <source>
        <dbReference type="ARBA" id="ARBA00022527"/>
    </source>
</evidence>
<dbReference type="InterPro" id="IPR045864">
    <property type="entry name" value="aa-tRNA-synth_II/BPL/LPL"/>
</dbReference>
<evidence type="ECO:0000256" key="12">
    <source>
        <dbReference type="PROSITE-ProRule" id="PRU10141"/>
    </source>
</evidence>
<dbReference type="PROSITE" id="PS50011">
    <property type="entry name" value="PROTEIN_KINASE_DOM"/>
    <property type="match status" value="2"/>
</dbReference>
<dbReference type="InterPro" id="IPR024435">
    <property type="entry name" value="HisRS-related_dom"/>
</dbReference>
<evidence type="ECO:0000259" key="16">
    <source>
        <dbReference type="PROSITE" id="PS50908"/>
    </source>
</evidence>